<name>A0ABW3LD29_9BACL</name>
<accession>A0ABW3LD29</accession>
<reference evidence="2" key="1">
    <citation type="journal article" date="2019" name="Int. J. Syst. Evol. Microbiol.">
        <title>The Global Catalogue of Microorganisms (GCM) 10K type strain sequencing project: providing services to taxonomists for standard genome sequencing and annotation.</title>
        <authorList>
            <consortium name="The Broad Institute Genomics Platform"/>
            <consortium name="The Broad Institute Genome Sequencing Center for Infectious Disease"/>
            <person name="Wu L."/>
            <person name="Ma J."/>
        </authorList>
    </citation>
    <scope>NUCLEOTIDE SEQUENCE [LARGE SCALE GENOMIC DNA]</scope>
    <source>
        <strain evidence="2">CCUG 56756</strain>
    </source>
</reference>
<evidence type="ECO:0000313" key="1">
    <source>
        <dbReference type="EMBL" id="MFD1032499.1"/>
    </source>
</evidence>
<sequence>MLPKSAKTEKILKQAMDSKGFDQKYSVEQLIMNTTLYSVYLVSESEHPGAKDAVLLIEHLPANEPTAHLLPVQIRESASKTETIKKITDAVEHHFAQKDGSSS</sequence>
<evidence type="ECO:0000313" key="2">
    <source>
        <dbReference type="Proteomes" id="UP001597109"/>
    </source>
</evidence>
<keyword evidence="2" id="KW-1185">Reference proteome</keyword>
<gene>
    <name evidence="1" type="ORF">ACFQ1X_13750</name>
</gene>
<dbReference type="EMBL" id="JBHTKI010000022">
    <property type="protein sequence ID" value="MFD1032499.1"/>
    <property type="molecule type" value="Genomic_DNA"/>
</dbReference>
<dbReference type="Proteomes" id="UP001597109">
    <property type="component" value="Unassembled WGS sequence"/>
</dbReference>
<proteinExistence type="predicted"/>
<protein>
    <submittedName>
        <fullName evidence="1">Uncharacterized protein</fullName>
    </submittedName>
</protein>
<dbReference type="RefSeq" id="WP_144838300.1">
    <property type="nucleotide sequence ID" value="NZ_JBHTKI010000022.1"/>
</dbReference>
<organism evidence="1 2">
    <name type="scientific">Metaplanococcus flavidus</name>
    <dbReference type="NCBI Taxonomy" id="569883"/>
    <lineage>
        <taxon>Bacteria</taxon>
        <taxon>Bacillati</taxon>
        <taxon>Bacillota</taxon>
        <taxon>Bacilli</taxon>
        <taxon>Bacillales</taxon>
        <taxon>Caryophanaceae</taxon>
        <taxon>Metaplanococcus</taxon>
    </lineage>
</organism>
<comment type="caution">
    <text evidence="1">The sequence shown here is derived from an EMBL/GenBank/DDBJ whole genome shotgun (WGS) entry which is preliminary data.</text>
</comment>